<evidence type="ECO:0000313" key="2">
    <source>
        <dbReference type="EMBL" id="EFX72681.1"/>
    </source>
</evidence>
<evidence type="ECO:0000256" key="1">
    <source>
        <dbReference type="SAM" id="MobiDB-lite"/>
    </source>
</evidence>
<sequence length="218" mass="24145">MADQIPRYHDNNSPGVTNQVYNNNQKNSPGVSNQVLHMTANSSPGVANQVLRMITDLASQLQQQSAQQGQGVDFGSDNLDSPGVSNQVLNMTVNSSPAVANQAERLDDYGNLYVLRTAHQLLLLNDQTQKSLDAHQLAIYLELGYTATFIAELTGVHLKKDEPGRDGGDPDDWDQTVHTIPAVDVAAFRCPLNAEQLFEMERRIRKEQIDLESLQIKY</sequence>
<feature type="compositionally biased region" description="Basic and acidic residues" evidence="1">
    <location>
        <begin position="1"/>
        <end position="10"/>
    </location>
</feature>
<dbReference type="EMBL" id="GL732597">
    <property type="protein sequence ID" value="EFX72681.1"/>
    <property type="molecule type" value="Genomic_DNA"/>
</dbReference>
<feature type="region of interest" description="Disordered" evidence="1">
    <location>
        <begin position="1"/>
        <end position="32"/>
    </location>
</feature>
<proteinExistence type="predicted"/>
<organism evidence="2 3">
    <name type="scientific">Daphnia pulex</name>
    <name type="common">Water flea</name>
    <dbReference type="NCBI Taxonomy" id="6669"/>
    <lineage>
        <taxon>Eukaryota</taxon>
        <taxon>Metazoa</taxon>
        <taxon>Ecdysozoa</taxon>
        <taxon>Arthropoda</taxon>
        <taxon>Crustacea</taxon>
        <taxon>Branchiopoda</taxon>
        <taxon>Diplostraca</taxon>
        <taxon>Cladocera</taxon>
        <taxon>Anomopoda</taxon>
        <taxon>Daphniidae</taxon>
        <taxon>Daphnia</taxon>
    </lineage>
</organism>
<dbReference type="Proteomes" id="UP000000305">
    <property type="component" value="Unassembled WGS sequence"/>
</dbReference>
<gene>
    <name evidence="2" type="ORF">DAPPUDRAFT_254227</name>
</gene>
<dbReference type="OrthoDB" id="10459849at2759"/>
<reference evidence="2 3" key="1">
    <citation type="journal article" date="2011" name="Science">
        <title>The ecoresponsive genome of Daphnia pulex.</title>
        <authorList>
            <person name="Colbourne J.K."/>
            <person name="Pfrender M.E."/>
            <person name="Gilbert D."/>
            <person name="Thomas W.K."/>
            <person name="Tucker A."/>
            <person name="Oakley T.H."/>
            <person name="Tokishita S."/>
            <person name="Aerts A."/>
            <person name="Arnold G.J."/>
            <person name="Basu M.K."/>
            <person name="Bauer D.J."/>
            <person name="Caceres C.E."/>
            <person name="Carmel L."/>
            <person name="Casola C."/>
            <person name="Choi J.H."/>
            <person name="Detter J.C."/>
            <person name="Dong Q."/>
            <person name="Dusheyko S."/>
            <person name="Eads B.D."/>
            <person name="Frohlich T."/>
            <person name="Geiler-Samerotte K.A."/>
            <person name="Gerlach D."/>
            <person name="Hatcher P."/>
            <person name="Jogdeo S."/>
            <person name="Krijgsveld J."/>
            <person name="Kriventseva E.V."/>
            <person name="Kultz D."/>
            <person name="Laforsch C."/>
            <person name="Lindquist E."/>
            <person name="Lopez J."/>
            <person name="Manak J.R."/>
            <person name="Muller J."/>
            <person name="Pangilinan J."/>
            <person name="Patwardhan R.P."/>
            <person name="Pitluck S."/>
            <person name="Pritham E.J."/>
            <person name="Rechtsteiner A."/>
            <person name="Rho M."/>
            <person name="Rogozin I.B."/>
            <person name="Sakarya O."/>
            <person name="Salamov A."/>
            <person name="Schaack S."/>
            <person name="Shapiro H."/>
            <person name="Shiga Y."/>
            <person name="Skalitzky C."/>
            <person name="Smith Z."/>
            <person name="Souvorov A."/>
            <person name="Sung W."/>
            <person name="Tang Z."/>
            <person name="Tsuchiya D."/>
            <person name="Tu H."/>
            <person name="Vos H."/>
            <person name="Wang M."/>
            <person name="Wolf Y.I."/>
            <person name="Yamagata H."/>
            <person name="Yamada T."/>
            <person name="Ye Y."/>
            <person name="Shaw J.R."/>
            <person name="Andrews J."/>
            <person name="Crease T.J."/>
            <person name="Tang H."/>
            <person name="Lucas S.M."/>
            <person name="Robertson H.M."/>
            <person name="Bork P."/>
            <person name="Koonin E.V."/>
            <person name="Zdobnov E.M."/>
            <person name="Grigoriev I.V."/>
            <person name="Lynch M."/>
            <person name="Boore J.L."/>
        </authorList>
    </citation>
    <scope>NUCLEOTIDE SEQUENCE [LARGE SCALE GENOMIC DNA]</scope>
</reference>
<name>E9H6L1_DAPPU</name>
<evidence type="ECO:0000313" key="3">
    <source>
        <dbReference type="Proteomes" id="UP000000305"/>
    </source>
</evidence>
<dbReference type="HOGENOM" id="CLU_1268050_0_0_1"/>
<accession>E9H6L1</accession>
<dbReference type="AlphaFoldDB" id="E9H6L1"/>
<dbReference type="KEGG" id="dpx:DAPPUDRAFT_254227"/>
<keyword evidence="3" id="KW-1185">Reference proteome</keyword>
<protein>
    <submittedName>
        <fullName evidence="2">Uncharacterized protein</fullName>
    </submittedName>
</protein>
<dbReference type="InParanoid" id="E9H6L1"/>
<feature type="compositionally biased region" description="Polar residues" evidence="1">
    <location>
        <begin position="11"/>
        <end position="32"/>
    </location>
</feature>